<evidence type="ECO:0000313" key="3">
    <source>
        <dbReference type="Proteomes" id="UP000178495"/>
    </source>
</evidence>
<dbReference type="Proteomes" id="UP000178495">
    <property type="component" value="Unassembled WGS sequence"/>
</dbReference>
<accession>A0A1G2CHN3</accession>
<organism evidence="2 3">
    <name type="scientific">Candidatus Liptonbacteria bacterium RIFCSPLOWO2_01_FULL_56_20</name>
    <dbReference type="NCBI Taxonomy" id="1798652"/>
    <lineage>
        <taxon>Bacteria</taxon>
        <taxon>Candidatus Liptoniibacteriota</taxon>
    </lineage>
</organism>
<evidence type="ECO:0000313" key="2">
    <source>
        <dbReference type="EMBL" id="OGZ00909.1"/>
    </source>
</evidence>
<dbReference type="STRING" id="1798652.A3A43_01850"/>
<evidence type="ECO:0000256" key="1">
    <source>
        <dbReference type="SAM" id="Phobius"/>
    </source>
</evidence>
<proteinExistence type="predicted"/>
<dbReference type="AlphaFoldDB" id="A0A1G2CHN3"/>
<dbReference type="EMBL" id="MHLC01000025">
    <property type="protein sequence ID" value="OGZ00909.1"/>
    <property type="molecule type" value="Genomic_DNA"/>
</dbReference>
<gene>
    <name evidence="2" type="ORF">A3A43_01850</name>
</gene>
<sequence>MNRTYIVIGIIVLLLVIGVLVWKFGTSEAPTVPTPGQTLAPPADDTTGAINQALDGVTLTDLNQEFQAIDDEINKL</sequence>
<comment type="caution">
    <text evidence="2">The sequence shown here is derived from an EMBL/GenBank/DDBJ whole genome shotgun (WGS) entry which is preliminary data.</text>
</comment>
<keyword evidence="1" id="KW-0472">Membrane</keyword>
<feature type="transmembrane region" description="Helical" evidence="1">
    <location>
        <begin position="6"/>
        <end position="25"/>
    </location>
</feature>
<name>A0A1G2CHN3_9BACT</name>
<keyword evidence="1" id="KW-1133">Transmembrane helix</keyword>
<protein>
    <submittedName>
        <fullName evidence="2">Uncharacterized protein</fullName>
    </submittedName>
</protein>
<reference evidence="2 3" key="1">
    <citation type="journal article" date="2016" name="Nat. Commun.">
        <title>Thousands of microbial genomes shed light on interconnected biogeochemical processes in an aquifer system.</title>
        <authorList>
            <person name="Anantharaman K."/>
            <person name="Brown C.T."/>
            <person name="Hug L.A."/>
            <person name="Sharon I."/>
            <person name="Castelle C.J."/>
            <person name="Probst A.J."/>
            <person name="Thomas B.C."/>
            <person name="Singh A."/>
            <person name="Wilkins M.J."/>
            <person name="Karaoz U."/>
            <person name="Brodie E.L."/>
            <person name="Williams K.H."/>
            <person name="Hubbard S.S."/>
            <person name="Banfield J.F."/>
        </authorList>
    </citation>
    <scope>NUCLEOTIDE SEQUENCE [LARGE SCALE GENOMIC DNA]</scope>
</reference>
<keyword evidence="1" id="KW-0812">Transmembrane</keyword>